<sequence length="325" mass="35461">MAIFSSLAYNWQHFANHVGIPLFFWRRPTWSVRQMSEQSGKVVLITGGNAGTGYATALALYNAGANVTIAYRSLDHAREAVEGIKKNAESKVGTVDVLELLDLADLGSVQRAAEEYKTQPCQTAGLALLERWHHGHGNGPSKATLSNLKLWSSPTIASPPILCLSSCPPAPSRPESTSLASLAHNLAPPGGIDYLSLIRHPDDVPDPDGSPKRGKNEQERWAEYGQSKWGVYRFGEVSCGLAEKYDPKELIAVAVHPGSLSTNLFQPSRSGPVPIPFPEALARNGRYVTPFNHALEPRGDLVGEEGKKKAVELWEWCDEQGKKFQ</sequence>
<keyword evidence="6" id="KW-1185">Reference proteome</keyword>
<dbReference type="GO" id="GO:0016491">
    <property type="term" value="F:oxidoreductase activity"/>
    <property type="evidence" value="ECO:0007669"/>
    <property type="project" value="UniProtKB-KW"/>
</dbReference>
<dbReference type="EMBL" id="AWGH01000001">
    <property type="protein sequence ID" value="ODO08286.1"/>
    <property type="molecule type" value="Genomic_DNA"/>
</dbReference>
<evidence type="ECO:0000256" key="2">
    <source>
        <dbReference type="ARBA" id="ARBA00022857"/>
    </source>
</evidence>
<evidence type="ECO:0000256" key="4">
    <source>
        <dbReference type="SAM" id="MobiDB-lite"/>
    </source>
</evidence>
<gene>
    <name evidence="5" type="ORF">L198_00009</name>
</gene>
<dbReference type="PANTHER" id="PTHR24320:SF282">
    <property type="entry name" value="WW DOMAIN-CONTAINING OXIDOREDUCTASE"/>
    <property type="match status" value="1"/>
</dbReference>
<keyword evidence="3" id="KW-0560">Oxidoreductase</keyword>
<dbReference type="Pfam" id="PF00106">
    <property type="entry name" value="adh_short"/>
    <property type="match status" value="1"/>
</dbReference>
<feature type="compositionally biased region" description="Basic and acidic residues" evidence="4">
    <location>
        <begin position="199"/>
        <end position="220"/>
    </location>
</feature>
<evidence type="ECO:0000256" key="1">
    <source>
        <dbReference type="ARBA" id="ARBA00006484"/>
    </source>
</evidence>
<dbReference type="GeneID" id="30189224"/>
<dbReference type="Gene3D" id="3.40.50.720">
    <property type="entry name" value="NAD(P)-binding Rossmann-like Domain"/>
    <property type="match status" value="2"/>
</dbReference>
<name>A0A1E3K5S4_9TREE</name>
<comment type="caution">
    <text evidence="5">The sequence shown here is derived from an EMBL/GenBank/DDBJ whole genome shotgun (WGS) entry which is preliminary data.</text>
</comment>
<proteinExistence type="inferred from homology"/>
<feature type="region of interest" description="Disordered" evidence="4">
    <location>
        <begin position="198"/>
        <end position="220"/>
    </location>
</feature>
<accession>A0A1E3K5S4</accession>
<evidence type="ECO:0000313" key="5">
    <source>
        <dbReference type="EMBL" id="ODO08286.1"/>
    </source>
</evidence>
<evidence type="ECO:0008006" key="7">
    <source>
        <dbReference type="Google" id="ProtNLM"/>
    </source>
</evidence>
<dbReference type="SUPFAM" id="SSF51735">
    <property type="entry name" value="NAD(P)-binding Rossmann-fold domains"/>
    <property type="match status" value="1"/>
</dbReference>
<dbReference type="AlphaFoldDB" id="A0A1E3K5S4"/>
<protein>
    <recommendedName>
        <fullName evidence="7">NAD(P)-binding protein</fullName>
    </recommendedName>
</protein>
<dbReference type="RefSeq" id="XP_019035143.1">
    <property type="nucleotide sequence ID" value="XM_019172201.1"/>
</dbReference>
<dbReference type="InterPro" id="IPR002347">
    <property type="entry name" value="SDR_fam"/>
</dbReference>
<evidence type="ECO:0000256" key="3">
    <source>
        <dbReference type="ARBA" id="ARBA00023002"/>
    </source>
</evidence>
<dbReference type="PANTHER" id="PTHR24320">
    <property type="entry name" value="RETINOL DEHYDROGENASE"/>
    <property type="match status" value="1"/>
</dbReference>
<reference evidence="5 6" key="1">
    <citation type="submission" date="2016-06" db="EMBL/GenBank/DDBJ databases">
        <title>Evolution of pathogenesis and genome organization in the Tremellales.</title>
        <authorList>
            <person name="Cuomo C."/>
            <person name="Litvintseva A."/>
            <person name="Heitman J."/>
            <person name="Chen Y."/>
            <person name="Sun S."/>
            <person name="Springer D."/>
            <person name="Dromer F."/>
            <person name="Young S."/>
            <person name="Zeng Q."/>
            <person name="Chapman S."/>
            <person name="Gujja S."/>
            <person name="Saif S."/>
            <person name="Birren B."/>
        </authorList>
    </citation>
    <scope>NUCLEOTIDE SEQUENCE [LARGE SCALE GENOMIC DNA]</scope>
    <source>
        <strain evidence="5 6">CBS 7118</strain>
    </source>
</reference>
<dbReference type="InterPro" id="IPR036291">
    <property type="entry name" value="NAD(P)-bd_dom_sf"/>
</dbReference>
<comment type="similarity">
    <text evidence="1">Belongs to the short-chain dehydrogenases/reductases (SDR) family.</text>
</comment>
<keyword evidence="2" id="KW-0521">NADP</keyword>
<dbReference type="OrthoDB" id="191139at2759"/>
<organism evidence="5 6">
    <name type="scientific">Cryptococcus wingfieldii CBS 7118</name>
    <dbReference type="NCBI Taxonomy" id="1295528"/>
    <lineage>
        <taxon>Eukaryota</taxon>
        <taxon>Fungi</taxon>
        <taxon>Dikarya</taxon>
        <taxon>Basidiomycota</taxon>
        <taxon>Agaricomycotina</taxon>
        <taxon>Tremellomycetes</taxon>
        <taxon>Tremellales</taxon>
        <taxon>Cryptococcaceae</taxon>
        <taxon>Cryptococcus</taxon>
    </lineage>
</organism>
<evidence type="ECO:0000313" key="6">
    <source>
        <dbReference type="Proteomes" id="UP000094819"/>
    </source>
</evidence>
<dbReference type="Proteomes" id="UP000094819">
    <property type="component" value="Unassembled WGS sequence"/>
</dbReference>